<dbReference type="Pfam" id="PF14657">
    <property type="entry name" value="Arm-DNA-bind_4"/>
    <property type="match status" value="1"/>
</dbReference>
<dbReference type="InterPro" id="IPR002104">
    <property type="entry name" value="Integrase_catalytic"/>
</dbReference>
<evidence type="ECO:0000256" key="4">
    <source>
        <dbReference type="ARBA" id="ARBA00023172"/>
    </source>
</evidence>
<dbReference type="PANTHER" id="PTHR30349:SF64">
    <property type="entry name" value="PROPHAGE INTEGRASE INTD-RELATED"/>
    <property type="match status" value="1"/>
</dbReference>
<dbReference type="Proteomes" id="UP000054526">
    <property type="component" value="Unassembled WGS sequence"/>
</dbReference>
<dbReference type="InterPro" id="IPR028259">
    <property type="entry name" value="AP2-like_int_N"/>
</dbReference>
<organism evidence="8 9">
    <name type="scientific">Cohnella kolymensis</name>
    <dbReference type="NCBI Taxonomy" id="1590652"/>
    <lineage>
        <taxon>Bacteria</taxon>
        <taxon>Bacillati</taxon>
        <taxon>Bacillota</taxon>
        <taxon>Bacilli</taxon>
        <taxon>Bacillales</taxon>
        <taxon>Paenibacillaceae</taxon>
        <taxon>Cohnella</taxon>
    </lineage>
</organism>
<evidence type="ECO:0000256" key="5">
    <source>
        <dbReference type="PROSITE-ProRule" id="PRU01248"/>
    </source>
</evidence>
<evidence type="ECO:0000256" key="3">
    <source>
        <dbReference type="ARBA" id="ARBA00023125"/>
    </source>
</evidence>
<dbReference type="InterPro" id="IPR050090">
    <property type="entry name" value="Tyrosine_recombinase_XerCD"/>
</dbReference>
<protein>
    <submittedName>
        <fullName evidence="8">Integrase</fullName>
    </submittedName>
</protein>
<sequence length="367" mass="41821">MASYQKRGKTWEYCISQMVNGKSKPIRKGGFATKGEAKAEATDIEAGLQKGIVPHLKPEPFDKYFEEWLKLYKPHIGGNTRERYLNTLNTIREYFPGEAIQNITKRKYQAFLNSYGSTRAKGTAGKLNSHIRACVRDAIDEGIIRVDFTRKVVLSGSVPAKRPEEKHLNYFESKRLTQALEKPVALSHYLILLGLTSGLRFGELVGLTRKDFDFKKSQINIDKTWGYTKKMHQGFGPTKNEHSVRKIKMDKTTMSIFKNYFDCTPDNILGLVFYSPSSKYKVLCNTAVNKVLKKILGKLNIDPISPHGLRHTHASILLYKRASIYYVSERLGHGDIETTLAYYAHIIKELREQDETISAKTFEELVG</sequence>
<reference evidence="8 9" key="1">
    <citation type="submission" date="2014-12" db="EMBL/GenBank/DDBJ databases">
        <title>Draft genome sequence of Cohnella kolymensis strain B-2846.</title>
        <authorList>
            <person name="Karlyshev A.V."/>
            <person name="Kudryashova E.B."/>
        </authorList>
    </citation>
    <scope>NUCLEOTIDE SEQUENCE [LARGE SCALE GENOMIC DNA]</scope>
    <source>
        <strain evidence="8 9">VKM B-2846</strain>
    </source>
</reference>
<evidence type="ECO:0000259" key="7">
    <source>
        <dbReference type="PROSITE" id="PS51900"/>
    </source>
</evidence>
<dbReference type="PROSITE" id="PS51898">
    <property type="entry name" value="TYR_RECOMBINASE"/>
    <property type="match status" value="1"/>
</dbReference>
<keyword evidence="3 5" id="KW-0238">DNA-binding</keyword>
<evidence type="ECO:0000256" key="2">
    <source>
        <dbReference type="ARBA" id="ARBA00022908"/>
    </source>
</evidence>
<dbReference type="InterPro" id="IPR010998">
    <property type="entry name" value="Integrase_recombinase_N"/>
</dbReference>
<evidence type="ECO:0000256" key="1">
    <source>
        <dbReference type="ARBA" id="ARBA00008857"/>
    </source>
</evidence>
<accession>A0ABR5A253</accession>
<dbReference type="PROSITE" id="PS51900">
    <property type="entry name" value="CB"/>
    <property type="match status" value="1"/>
</dbReference>
<comment type="similarity">
    <text evidence="1">Belongs to the 'phage' integrase family.</text>
</comment>
<dbReference type="InterPro" id="IPR011010">
    <property type="entry name" value="DNA_brk_join_enz"/>
</dbReference>
<name>A0ABR5A253_9BACL</name>
<dbReference type="Gene3D" id="1.10.150.130">
    <property type="match status" value="1"/>
</dbReference>
<keyword evidence="9" id="KW-1185">Reference proteome</keyword>
<feature type="domain" description="Tyr recombinase" evidence="6">
    <location>
        <begin position="163"/>
        <end position="358"/>
    </location>
</feature>
<dbReference type="Gene3D" id="1.10.443.10">
    <property type="entry name" value="Intergrase catalytic core"/>
    <property type="match status" value="1"/>
</dbReference>
<gene>
    <name evidence="8" type="ORF">SD71_15910</name>
</gene>
<dbReference type="InterPro" id="IPR044068">
    <property type="entry name" value="CB"/>
</dbReference>
<comment type="caution">
    <text evidence="8">The sequence shown here is derived from an EMBL/GenBank/DDBJ whole genome shotgun (WGS) entry which is preliminary data.</text>
</comment>
<keyword evidence="4" id="KW-0233">DNA recombination</keyword>
<evidence type="ECO:0000313" key="8">
    <source>
        <dbReference type="EMBL" id="KIL35124.1"/>
    </source>
</evidence>
<dbReference type="SUPFAM" id="SSF56349">
    <property type="entry name" value="DNA breaking-rejoining enzymes"/>
    <property type="match status" value="1"/>
</dbReference>
<dbReference type="CDD" id="cd01189">
    <property type="entry name" value="INT_ICEBs1_C_like"/>
    <property type="match status" value="1"/>
</dbReference>
<dbReference type="Pfam" id="PF14659">
    <property type="entry name" value="Phage_int_SAM_3"/>
    <property type="match status" value="1"/>
</dbReference>
<dbReference type="PANTHER" id="PTHR30349">
    <property type="entry name" value="PHAGE INTEGRASE-RELATED"/>
    <property type="match status" value="1"/>
</dbReference>
<keyword evidence="2" id="KW-0229">DNA integration</keyword>
<dbReference type="EMBL" id="JXAL01000024">
    <property type="protein sequence ID" value="KIL35124.1"/>
    <property type="molecule type" value="Genomic_DNA"/>
</dbReference>
<evidence type="ECO:0000313" key="9">
    <source>
        <dbReference type="Proteomes" id="UP000054526"/>
    </source>
</evidence>
<evidence type="ECO:0000259" key="6">
    <source>
        <dbReference type="PROSITE" id="PS51898"/>
    </source>
</evidence>
<dbReference type="InterPro" id="IPR013762">
    <property type="entry name" value="Integrase-like_cat_sf"/>
</dbReference>
<feature type="domain" description="Core-binding (CB)" evidence="7">
    <location>
        <begin position="59"/>
        <end position="139"/>
    </location>
</feature>
<dbReference type="Pfam" id="PF00589">
    <property type="entry name" value="Phage_integrase"/>
    <property type="match status" value="1"/>
</dbReference>
<dbReference type="InterPro" id="IPR004107">
    <property type="entry name" value="Integrase_SAM-like_N"/>
</dbReference>
<proteinExistence type="inferred from homology"/>